<keyword evidence="2" id="KW-1185">Reference proteome</keyword>
<accession>A0ACA8Z7S4</accession>
<dbReference type="EMBL" id="LR792684">
    <property type="protein sequence ID" value="CAB3391682.1"/>
    <property type="molecule type" value="Genomic_DNA"/>
</dbReference>
<gene>
    <name evidence="1" type="ORF">FAVT5_1494</name>
</gene>
<proteinExistence type="predicted"/>
<organism evidence="1 2">
    <name type="scientific">Kyrpidia spormannii</name>
    <dbReference type="NCBI Taxonomy" id="2055160"/>
    <lineage>
        <taxon>Bacteria</taxon>
        <taxon>Bacillati</taxon>
        <taxon>Bacillota</taxon>
        <taxon>Bacilli</taxon>
        <taxon>Bacillales</taxon>
        <taxon>Alicyclobacillaceae</taxon>
        <taxon>Kyrpidia</taxon>
    </lineage>
</organism>
<dbReference type="Proteomes" id="UP000501793">
    <property type="component" value="Chromosome"/>
</dbReference>
<evidence type="ECO:0000313" key="1">
    <source>
        <dbReference type="EMBL" id="CAB3391682.1"/>
    </source>
</evidence>
<evidence type="ECO:0000313" key="2">
    <source>
        <dbReference type="Proteomes" id="UP000501793"/>
    </source>
</evidence>
<sequence>MRPFALPDGIGGRYTVTPVESGAGFGVFVVYEREQEFLGLPPHPPEVVFARVYGSVPSIEKLASDIRAEGHGWLSSVLEFGKKHIDNGLA</sequence>
<protein>
    <submittedName>
        <fullName evidence="1">Uncharacterized protein</fullName>
    </submittedName>
</protein>
<reference evidence="1" key="1">
    <citation type="submission" date="2020-04" db="EMBL/GenBank/DDBJ databases">
        <authorList>
            <person name="Hogendoorn C."/>
        </authorList>
    </citation>
    <scope>NUCLEOTIDE SEQUENCE</scope>
    <source>
        <strain evidence="1">FAVT5</strain>
    </source>
</reference>
<name>A0ACA8Z7S4_9BACL</name>